<evidence type="ECO:0000256" key="1">
    <source>
        <dbReference type="ARBA" id="ARBA00022481"/>
    </source>
</evidence>
<keyword evidence="3" id="KW-0808">Transferase</keyword>
<dbReference type="SUPFAM" id="SSF53790">
    <property type="entry name" value="Tetrapyrrole methylase"/>
    <property type="match status" value="1"/>
</dbReference>
<dbReference type="InParanoid" id="A0A1Y2D0D1"/>
<dbReference type="Proteomes" id="UP000193467">
    <property type="component" value="Unassembled WGS sequence"/>
</dbReference>
<feature type="domain" description="Tetrapyrrole methylase" evidence="7">
    <location>
        <begin position="398"/>
        <end position="617"/>
    </location>
</feature>
<dbReference type="PANTHER" id="PTHR45790">
    <property type="entry name" value="SIROHEME SYNTHASE-RELATED"/>
    <property type="match status" value="1"/>
</dbReference>
<dbReference type="GO" id="GO:0032259">
    <property type="term" value="P:methylation"/>
    <property type="evidence" value="ECO:0007669"/>
    <property type="project" value="UniProtKB-KW"/>
</dbReference>
<comment type="caution">
    <text evidence="8">The sequence shown here is derived from an EMBL/GenBank/DDBJ whole genome shotgun (WGS) entry which is preliminary data.</text>
</comment>
<evidence type="ECO:0000256" key="2">
    <source>
        <dbReference type="ARBA" id="ARBA00022603"/>
    </source>
</evidence>
<name>A0A1Y2D0D1_9BASI</name>
<keyword evidence="9" id="KW-1185">Reference proteome</keyword>
<evidence type="ECO:0000256" key="6">
    <source>
        <dbReference type="SAM" id="MobiDB-lite"/>
    </source>
</evidence>
<dbReference type="AlphaFoldDB" id="A0A1Y2D0D1"/>
<dbReference type="InterPro" id="IPR014776">
    <property type="entry name" value="4pyrrole_Mease_sub2"/>
</dbReference>
<protein>
    <submittedName>
        <fullName evidence="8">Tetrapyrrole methylase</fullName>
    </submittedName>
</protein>
<sequence length="696" mass="74737">MPIYPTPQEGASLLLSFNSPLPSSSKHHTLLVLAPTRISSLRSFAALEAGYKVLVGASRTDAWEDELAHRRETGEVGVVDWNLAADADEEAWAAWFDGLDAEIKRSCMMVVLGDTMPRSGTAESTRERRTFASAQAFAKVANERRYLVNVADAPTLSDFSFPVTHRFDLGTTTDAATSSTPSAIPSKSPLQLALTTNSSACRLATRLRREIVAALPSNVGAAVLAVSQLRAALAAEAAGDSWAKGGNDEVELSGTGFNRPVEQLTREKSELLERGKVEEDEASPCRVRALEQRRDSKGHDSIDSVSTSDLSTAATSLVASTSSAAWTAAEAQRTRMRYVAQLSEYWPLDRLATVSLATLSAPSTPAPASPTTHTPESAPPSQHSLLLAPPAPSDKGRILLLGTGPGSTLLLTRLAYLFLTSPPGSPYYVDLFLSDKLVPAEILALIPEERRKGVIIAKKYPGNAEHAQDELMRLAVEGAREGKTVLRMKQGDPFLYGRGGEEVLHFRKAGYDPVVIPGLSSCLAGPTISGIPVTQRGVAESLVVCTGVGRGGRDVGVEGYERGKTLVVLMGVARLESLVESLLNHSKSSYPPYLPMALIERASSPDQRVVASTIADLPSVLKRLSPHRPPGMLVIGWGVMCLEGKDGEGDMNVLDEEKLGEERDKARVKEWLGEEGFKCKEGLGEGWRKVVEGLRD</sequence>
<dbReference type="Gene3D" id="3.30.950.10">
    <property type="entry name" value="Methyltransferase, Cobalt-precorrin-4 Transmethylase, Domain 2"/>
    <property type="match status" value="1"/>
</dbReference>
<dbReference type="GO" id="GO:0019354">
    <property type="term" value="P:siroheme biosynthetic process"/>
    <property type="evidence" value="ECO:0007669"/>
    <property type="project" value="InterPro"/>
</dbReference>
<dbReference type="EMBL" id="MCGR01000105">
    <property type="protein sequence ID" value="ORY52720.1"/>
    <property type="molecule type" value="Genomic_DNA"/>
</dbReference>
<accession>A0A1Y2D0D1</accession>
<keyword evidence="1" id="KW-0488">Methylation</keyword>
<keyword evidence="2 8" id="KW-0489">Methyltransferase</keyword>
<reference evidence="8 9" key="1">
    <citation type="submission" date="2016-07" db="EMBL/GenBank/DDBJ databases">
        <title>Pervasive Adenine N6-methylation of Active Genes in Fungi.</title>
        <authorList>
            <consortium name="DOE Joint Genome Institute"/>
            <person name="Mondo S.J."/>
            <person name="Dannebaum R.O."/>
            <person name="Kuo R.C."/>
            <person name="Labutti K."/>
            <person name="Haridas S."/>
            <person name="Kuo A."/>
            <person name="Salamov A."/>
            <person name="Ahrendt S.R."/>
            <person name="Lipzen A."/>
            <person name="Sullivan W."/>
            <person name="Andreopoulos W.B."/>
            <person name="Clum A."/>
            <person name="Lindquist E."/>
            <person name="Daum C."/>
            <person name="Ramamoorthy G.K."/>
            <person name="Gryganskyi A."/>
            <person name="Culley D."/>
            <person name="Magnuson J.K."/>
            <person name="James T.Y."/>
            <person name="O'Malley M.A."/>
            <person name="Stajich J.E."/>
            <person name="Spatafora J.W."/>
            <person name="Visel A."/>
            <person name="Grigoriev I.V."/>
        </authorList>
    </citation>
    <scope>NUCLEOTIDE SEQUENCE [LARGE SCALE GENOMIC DNA]</scope>
    <source>
        <strain evidence="8 9">62-1032</strain>
    </source>
</reference>
<proteinExistence type="inferred from homology"/>
<dbReference type="PANTHER" id="PTHR45790:SF6">
    <property type="entry name" value="UROPORPHYRINOGEN-III C-METHYLTRANSFERASE"/>
    <property type="match status" value="1"/>
</dbReference>
<evidence type="ECO:0000256" key="5">
    <source>
        <dbReference type="ARBA" id="ARBA00035662"/>
    </source>
</evidence>
<dbReference type="Pfam" id="PF00590">
    <property type="entry name" value="TP_methylase"/>
    <property type="match status" value="1"/>
</dbReference>
<evidence type="ECO:0000313" key="9">
    <source>
        <dbReference type="Proteomes" id="UP000193467"/>
    </source>
</evidence>
<dbReference type="CDD" id="cd11642">
    <property type="entry name" value="SUMT"/>
    <property type="match status" value="1"/>
</dbReference>
<dbReference type="InterPro" id="IPR050161">
    <property type="entry name" value="Siro_Cobalamin_biosynth"/>
</dbReference>
<feature type="region of interest" description="Disordered" evidence="6">
    <location>
        <begin position="361"/>
        <end position="383"/>
    </location>
</feature>
<evidence type="ECO:0000256" key="4">
    <source>
        <dbReference type="ARBA" id="ARBA00022691"/>
    </source>
</evidence>
<dbReference type="Gene3D" id="3.40.1010.10">
    <property type="entry name" value="Cobalt-precorrin-4 Transmethylase, Domain 1"/>
    <property type="match status" value="1"/>
</dbReference>
<dbReference type="InterPro" id="IPR035996">
    <property type="entry name" value="4pyrrol_Methylase_sf"/>
</dbReference>
<dbReference type="InterPro" id="IPR006366">
    <property type="entry name" value="CobA/CysG_C"/>
</dbReference>
<feature type="region of interest" description="Disordered" evidence="6">
    <location>
        <begin position="274"/>
        <end position="307"/>
    </location>
</feature>
<evidence type="ECO:0000313" key="8">
    <source>
        <dbReference type="EMBL" id="ORY52720.1"/>
    </source>
</evidence>
<dbReference type="SUPFAM" id="SSF75615">
    <property type="entry name" value="Siroheme synthase middle domains-like"/>
    <property type="match status" value="1"/>
</dbReference>
<dbReference type="InterPro" id="IPR000878">
    <property type="entry name" value="4pyrrol_Mease"/>
</dbReference>
<dbReference type="GO" id="GO:0004851">
    <property type="term" value="F:uroporphyrin-III C-methyltransferase activity"/>
    <property type="evidence" value="ECO:0007669"/>
    <property type="project" value="TreeGrafter"/>
</dbReference>
<dbReference type="InterPro" id="IPR014777">
    <property type="entry name" value="4pyrrole_Mease_sub1"/>
</dbReference>
<dbReference type="FunFam" id="3.40.1010.10:FF:000006">
    <property type="entry name" value="Siroheme synthase, putative"/>
    <property type="match status" value="1"/>
</dbReference>
<feature type="compositionally biased region" description="Low complexity" evidence="6">
    <location>
        <begin position="369"/>
        <end position="381"/>
    </location>
</feature>
<evidence type="ECO:0000256" key="3">
    <source>
        <dbReference type="ARBA" id="ARBA00022679"/>
    </source>
</evidence>
<organism evidence="8 9">
    <name type="scientific">Leucosporidium creatinivorum</name>
    <dbReference type="NCBI Taxonomy" id="106004"/>
    <lineage>
        <taxon>Eukaryota</taxon>
        <taxon>Fungi</taxon>
        <taxon>Dikarya</taxon>
        <taxon>Basidiomycota</taxon>
        <taxon>Pucciniomycotina</taxon>
        <taxon>Microbotryomycetes</taxon>
        <taxon>Leucosporidiales</taxon>
        <taxon>Leucosporidium</taxon>
    </lineage>
</organism>
<dbReference type="OrthoDB" id="508204at2759"/>
<keyword evidence="4" id="KW-0949">S-adenosyl-L-methionine</keyword>
<dbReference type="STRING" id="106004.A0A1Y2D0D1"/>
<gene>
    <name evidence="8" type="ORF">BCR35DRAFT_296937</name>
</gene>
<evidence type="ECO:0000259" key="7">
    <source>
        <dbReference type="Pfam" id="PF00590"/>
    </source>
</evidence>
<feature type="compositionally biased region" description="Basic and acidic residues" evidence="6">
    <location>
        <begin position="288"/>
        <end position="302"/>
    </location>
</feature>
<comment type="similarity">
    <text evidence="5">In the N-terminal section; belongs to the precorrin methyltransferase family.</text>
</comment>
<dbReference type="FunCoup" id="A0A1Y2D0D1">
    <property type="interactions" value="94"/>
</dbReference>